<dbReference type="InterPro" id="IPR046958">
    <property type="entry name" value="RBK1/2/STUNTED"/>
</dbReference>
<comment type="caution">
    <text evidence="7">The sequence shown here is derived from an EMBL/GenBank/DDBJ whole genome shotgun (WGS) entry which is preliminary data.</text>
</comment>
<evidence type="ECO:0000256" key="2">
    <source>
        <dbReference type="ARBA" id="ARBA00022741"/>
    </source>
</evidence>
<keyword evidence="1" id="KW-0808">Transferase</keyword>
<evidence type="ECO:0000256" key="3">
    <source>
        <dbReference type="ARBA" id="ARBA00022777"/>
    </source>
</evidence>
<dbReference type="InterPro" id="IPR008271">
    <property type="entry name" value="Ser/Thr_kinase_AS"/>
</dbReference>
<dbReference type="AlphaFoldDB" id="A0A811Q8E7"/>
<dbReference type="PANTHER" id="PTHR47987:SF32">
    <property type="entry name" value="OS11G0644000 PROTEIN"/>
    <property type="match status" value="1"/>
</dbReference>
<evidence type="ECO:0000256" key="1">
    <source>
        <dbReference type="ARBA" id="ARBA00022679"/>
    </source>
</evidence>
<dbReference type="InterPro" id="IPR017441">
    <property type="entry name" value="Protein_kinase_ATP_BS"/>
</dbReference>
<dbReference type="EMBL" id="CAJGYO010000009">
    <property type="protein sequence ID" value="CAD6252987.1"/>
    <property type="molecule type" value="Genomic_DNA"/>
</dbReference>
<name>A0A811Q8E7_9POAL</name>
<evidence type="ECO:0000256" key="5">
    <source>
        <dbReference type="PROSITE-ProRule" id="PRU10141"/>
    </source>
</evidence>
<keyword evidence="3" id="KW-0418">Kinase</keyword>
<dbReference type="OrthoDB" id="4062651at2759"/>
<keyword evidence="2 5" id="KW-0547">Nucleotide-binding</keyword>
<proteinExistence type="predicted"/>
<dbReference type="SMART" id="SM00220">
    <property type="entry name" value="S_TKc"/>
    <property type="match status" value="1"/>
</dbReference>
<dbReference type="Gene3D" id="3.30.200.20">
    <property type="entry name" value="Phosphorylase Kinase, domain 1"/>
    <property type="match status" value="1"/>
</dbReference>
<evidence type="ECO:0000313" key="7">
    <source>
        <dbReference type="EMBL" id="CAD6252987.1"/>
    </source>
</evidence>
<evidence type="ECO:0000256" key="4">
    <source>
        <dbReference type="ARBA" id="ARBA00022840"/>
    </source>
</evidence>
<dbReference type="FunFam" id="1.10.510.10:FF:000996">
    <property type="entry name" value="Protein kinase superfamily protein"/>
    <property type="match status" value="1"/>
</dbReference>
<dbReference type="PROSITE" id="PS00107">
    <property type="entry name" value="PROTEIN_KINASE_ATP"/>
    <property type="match status" value="1"/>
</dbReference>
<keyword evidence="8" id="KW-1185">Reference proteome</keyword>
<dbReference type="PROSITE" id="PS00108">
    <property type="entry name" value="PROTEIN_KINASE_ST"/>
    <property type="match status" value="1"/>
</dbReference>
<dbReference type="Pfam" id="PF00069">
    <property type="entry name" value="Pkinase"/>
    <property type="match status" value="1"/>
</dbReference>
<evidence type="ECO:0000313" key="8">
    <source>
        <dbReference type="Proteomes" id="UP000604825"/>
    </source>
</evidence>
<keyword evidence="4 5" id="KW-0067">ATP-binding</keyword>
<dbReference type="GO" id="GO:0005524">
    <property type="term" value="F:ATP binding"/>
    <property type="evidence" value="ECO:0007669"/>
    <property type="project" value="UniProtKB-UniRule"/>
</dbReference>
<feature type="domain" description="Protein kinase" evidence="6">
    <location>
        <begin position="202"/>
        <end position="485"/>
    </location>
</feature>
<dbReference type="InterPro" id="IPR000719">
    <property type="entry name" value="Prot_kinase_dom"/>
</dbReference>
<sequence length="538" mass="58477">MELQIASGILIDLQQLEQNCRGVICRIYPCAANFGMHLRLVLNPRGEAMMSNAGGTPARRNSDESVSPRCVLDDGYMTGNSTTTTTTSTPATTTMATTSTLFPAITAATYIDPSALLKATTAAGRRDGPAAPPWKAVAEAWRSRAKRQLSGRIPSLGPTMSSTLRRLSIRRPDNVEVHEFCVLKPTLRTFSLAELKKATRNFSKENMVGRGGFAKVYRGSLPGGELVAVKKLTAAQGADRMEGFLSELGHVVNVSHPNIARLVGVGVDGGEHLVFPFSRLGCLSGMLHGSGGAEPMPWEARYRVAVGTARGLEYLHERCARRIVHRDIKPANILLMDNYEPLICDFGLARWLPAKLTHLQVTVFEGTFGYVPPEYTTHGVFSEKTDVFALGVVLLELLTGRRAIDAAKLSLVAWAKQYLDVEDGEEDGDETLKMADPALGGRYDAEQLRNMAWAAKLCVHTSPHHRPQMSEVVQILVGEGAHPRGGGRYGGAHQPDELQEMNGYDAAAGYVDDLSRHKALAFAVDLDSPRTYTQHVSS</sequence>
<gene>
    <name evidence="7" type="ORF">NCGR_LOCUS36633</name>
</gene>
<protein>
    <recommendedName>
        <fullName evidence="6">Protein kinase domain-containing protein</fullName>
    </recommendedName>
</protein>
<evidence type="ECO:0000259" key="6">
    <source>
        <dbReference type="PROSITE" id="PS50011"/>
    </source>
</evidence>
<dbReference type="PANTHER" id="PTHR47987">
    <property type="entry name" value="OS08G0249100 PROTEIN"/>
    <property type="match status" value="1"/>
</dbReference>
<reference evidence="7" key="1">
    <citation type="submission" date="2020-10" db="EMBL/GenBank/DDBJ databases">
        <authorList>
            <person name="Han B."/>
            <person name="Lu T."/>
            <person name="Zhao Q."/>
            <person name="Huang X."/>
            <person name="Zhao Y."/>
        </authorList>
    </citation>
    <scope>NUCLEOTIDE SEQUENCE</scope>
</reference>
<accession>A0A811Q8E7</accession>
<dbReference type="PROSITE" id="PS50011">
    <property type="entry name" value="PROTEIN_KINASE_DOM"/>
    <property type="match status" value="1"/>
</dbReference>
<dbReference type="Gene3D" id="1.10.510.10">
    <property type="entry name" value="Transferase(Phosphotransferase) domain 1"/>
    <property type="match status" value="1"/>
</dbReference>
<dbReference type="SUPFAM" id="SSF56112">
    <property type="entry name" value="Protein kinase-like (PK-like)"/>
    <property type="match status" value="1"/>
</dbReference>
<feature type="binding site" evidence="5">
    <location>
        <position position="231"/>
    </location>
    <ligand>
        <name>ATP</name>
        <dbReference type="ChEBI" id="CHEBI:30616"/>
    </ligand>
</feature>
<organism evidence="7 8">
    <name type="scientific">Miscanthus lutarioriparius</name>
    <dbReference type="NCBI Taxonomy" id="422564"/>
    <lineage>
        <taxon>Eukaryota</taxon>
        <taxon>Viridiplantae</taxon>
        <taxon>Streptophyta</taxon>
        <taxon>Embryophyta</taxon>
        <taxon>Tracheophyta</taxon>
        <taxon>Spermatophyta</taxon>
        <taxon>Magnoliopsida</taxon>
        <taxon>Liliopsida</taxon>
        <taxon>Poales</taxon>
        <taxon>Poaceae</taxon>
        <taxon>PACMAD clade</taxon>
        <taxon>Panicoideae</taxon>
        <taxon>Andropogonodae</taxon>
        <taxon>Andropogoneae</taxon>
        <taxon>Saccharinae</taxon>
        <taxon>Miscanthus</taxon>
    </lineage>
</organism>
<dbReference type="InterPro" id="IPR011009">
    <property type="entry name" value="Kinase-like_dom_sf"/>
</dbReference>
<dbReference type="GO" id="GO:0004672">
    <property type="term" value="F:protein kinase activity"/>
    <property type="evidence" value="ECO:0007669"/>
    <property type="project" value="InterPro"/>
</dbReference>
<dbReference type="Proteomes" id="UP000604825">
    <property type="component" value="Unassembled WGS sequence"/>
</dbReference>